<evidence type="ECO:0000259" key="2">
    <source>
        <dbReference type="PROSITE" id="PS50113"/>
    </source>
</evidence>
<dbReference type="Gene3D" id="3.30.70.270">
    <property type="match status" value="1"/>
</dbReference>
<dbReference type="CDD" id="cd01948">
    <property type="entry name" value="EAL"/>
    <property type="match status" value="1"/>
</dbReference>
<evidence type="ECO:0000259" key="3">
    <source>
        <dbReference type="PROSITE" id="PS50883"/>
    </source>
</evidence>
<dbReference type="SUPFAM" id="SSF55073">
    <property type="entry name" value="Nucleotide cyclase"/>
    <property type="match status" value="1"/>
</dbReference>
<feature type="transmembrane region" description="Helical" evidence="1">
    <location>
        <begin position="49"/>
        <end position="68"/>
    </location>
</feature>
<dbReference type="InterPro" id="IPR052155">
    <property type="entry name" value="Biofilm_reg_signaling"/>
</dbReference>
<dbReference type="NCBIfam" id="TIGR00254">
    <property type="entry name" value="GGDEF"/>
    <property type="match status" value="1"/>
</dbReference>
<dbReference type="InterPro" id="IPR000160">
    <property type="entry name" value="GGDEF_dom"/>
</dbReference>
<dbReference type="NCBIfam" id="TIGR00229">
    <property type="entry name" value="sensory_box"/>
    <property type="match status" value="1"/>
</dbReference>
<evidence type="ECO:0000313" key="5">
    <source>
        <dbReference type="EMBL" id="MFC3701784.1"/>
    </source>
</evidence>
<keyword evidence="1" id="KW-0472">Membrane</keyword>
<organism evidence="5 6">
    <name type="scientific">Reinekea marina</name>
    <dbReference type="NCBI Taxonomy" id="1310421"/>
    <lineage>
        <taxon>Bacteria</taxon>
        <taxon>Pseudomonadati</taxon>
        <taxon>Pseudomonadota</taxon>
        <taxon>Gammaproteobacteria</taxon>
        <taxon>Oceanospirillales</taxon>
        <taxon>Saccharospirillaceae</taxon>
        <taxon>Reinekea</taxon>
    </lineage>
</organism>
<keyword evidence="1" id="KW-0812">Transmembrane</keyword>
<dbReference type="SMART" id="SM00052">
    <property type="entry name" value="EAL"/>
    <property type="match status" value="1"/>
</dbReference>
<accession>A0ABV7WTT7</accession>
<feature type="transmembrane region" description="Helical" evidence="1">
    <location>
        <begin position="80"/>
        <end position="101"/>
    </location>
</feature>
<dbReference type="InterPro" id="IPR043128">
    <property type="entry name" value="Rev_trsase/Diguanyl_cyclase"/>
</dbReference>
<dbReference type="PROSITE" id="PS50887">
    <property type="entry name" value="GGDEF"/>
    <property type="match status" value="1"/>
</dbReference>
<dbReference type="InterPro" id="IPR013655">
    <property type="entry name" value="PAS_fold_3"/>
</dbReference>
<dbReference type="SUPFAM" id="SSF55785">
    <property type="entry name" value="PYP-like sensor domain (PAS domain)"/>
    <property type="match status" value="2"/>
</dbReference>
<protein>
    <submittedName>
        <fullName evidence="5">Bifunctional diguanylate cyclase/phosphodiesterase</fullName>
    </submittedName>
</protein>
<keyword evidence="1" id="KW-1133">Transmembrane helix</keyword>
<dbReference type="Proteomes" id="UP001595710">
    <property type="component" value="Unassembled WGS sequence"/>
</dbReference>
<reference evidence="6" key="1">
    <citation type="journal article" date="2019" name="Int. J. Syst. Evol. Microbiol.">
        <title>The Global Catalogue of Microorganisms (GCM) 10K type strain sequencing project: providing services to taxonomists for standard genome sequencing and annotation.</title>
        <authorList>
            <consortium name="The Broad Institute Genomics Platform"/>
            <consortium name="The Broad Institute Genome Sequencing Center for Infectious Disease"/>
            <person name="Wu L."/>
            <person name="Ma J."/>
        </authorList>
    </citation>
    <scope>NUCLEOTIDE SEQUENCE [LARGE SCALE GENOMIC DNA]</scope>
    <source>
        <strain evidence="6">CECT 8288</strain>
    </source>
</reference>
<feature type="domain" description="PAC" evidence="2">
    <location>
        <begin position="308"/>
        <end position="362"/>
    </location>
</feature>
<dbReference type="PROSITE" id="PS50883">
    <property type="entry name" value="EAL"/>
    <property type="match status" value="1"/>
</dbReference>
<sequence>MKIQMYSEFETLRHRRLQYLLKNAPYYWLTSLGLSILCAIYELNFKETLHLGSIAVLVCVSIAGYLSTVFSQVQARKDPLWSPVLWFLAILLCNSMVWGLFARHEPFFNSLALVLAAVASMAFYSHGRLSAAAIIPATLIPIPFLYFSNLEFLWQLHLPAIILIYIASKQRHSMGLANVRSDFEASRLNHMMTTTQTDLQKTIQQKTHELQEANARLSTEVDLRKDVNQALINSEEQLSLAIATAGIGFWDWDIPARKVYHSDTERFFGFQQLPGQEPLDLFDIVLEDDILVIRKAMLDHLRGRTDYYTARYRVKTIRNQDIKWIEDTGKISERDDLGRGVRLLGTRRDITLDMQQQEELSLAASLFNTNPDGVFILDAQQNFRTCNRAFCDILQRQKGELLGEPLFKVLRTEQHARIELGVANNGRWNGDIVAARGKDERIPISLTLTAVTRDDKSVSHYLGIFRDLSDVSSATANTETLGHTDKLTGLYNRGYFHQVLNQFHEHRPLQENHYAVCVLNLDRFKTINESLGIEVGDQLLSDLAARLNNLQEPVRQVSRLSSDEFALIIEYENDQNHLHEILTAIQADVTRPFLVDDHELIVTASIGVCIVSENNLSQLMNHAIAAMNQARYKGGNNFQFYHQKLATSPLERLQLEKSLRKAIVNHEFSVEFQPKLNLSSGIIDSVEALVRWRHPHKGLLDPQDFIPLAEETGLISAIGEQVLNKACMEASTWRDRGFGDISVSVNLSSHQIRRDDLYEVIQNALKTSQLPAEYLELELTESMLMEDINHAQDFLNQLRSLGVRLALDDFGTGYSSLSYLKRLPIDTLKIDQSFVAEIRPGEKSPIVEAIMAMADSLNLSVVAEGVETRQQLEYLESLACDYAQGFIISRALPASEILTLIRHSNLQMLNQSPESVH</sequence>
<dbReference type="InterPro" id="IPR000700">
    <property type="entry name" value="PAS-assoc_C"/>
</dbReference>
<dbReference type="CDD" id="cd01949">
    <property type="entry name" value="GGDEF"/>
    <property type="match status" value="1"/>
</dbReference>
<dbReference type="SMART" id="SM00267">
    <property type="entry name" value="GGDEF"/>
    <property type="match status" value="1"/>
</dbReference>
<dbReference type="Pfam" id="PF13426">
    <property type="entry name" value="PAS_9"/>
    <property type="match status" value="1"/>
</dbReference>
<evidence type="ECO:0000256" key="1">
    <source>
        <dbReference type="SAM" id="Phobius"/>
    </source>
</evidence>
<feature type="transmembrane region" description="Helical" evidence="1">
    <location>
        <begin position="129"/>
        <end position="146"/>
    </location>
</feature>
<dbReference type="Pfam" id="PF08447">
    <property type="entry name" value="PAS_3"/>
    <property type="match status" value="1"/>
</dbReference>
<dbReference type="InterPro" id="IPR001633">
    <property type="entry name" value="EAL_dom"/>
</dbReference>
<feature type="domain" description="EAL" evidence="3">
    <location>
        <begin position="652"/>
        <end position="905"/>
    </location>
</feature>
<gene>
    <name evidence="5" type="ORF">ACFOND_09055</name>
</gene>
<name>A0ABV7WTT7_9GAMM</name>
<dbReference type="PANTHER" id="PTHR44757:SF2">
    <property type="entry name" value="BIOFILM ARCHITECTURE MAINTENANCE PROTEIN MBAA"/>
    <property type="match status" value="1"/>
</dbReference>
<dbReference type="PANTHER" id="PTHR44757">
    <property type="entry name" value="DIGUANYLATE CYCLASE DGCP"/>
    <property type="match status" value="1"/>
</dbReference>
<feature type="domain" description="GGDEF" evidence="4">
    <location>
        <begin position="512"/>
        <end position="643"/>
    </location>
</feature>
<evidence type="ECO:0000313" key="6">
    <source>
        <dbReference type="Proteomes" id="UP001595710"/>
    </source>
</evidence>
<evidence type="ECO:0000259" key="4">
    <source>
        <dbReference type="PROSITE" id="PS50887"/>
    </source>
</evidence>
<dbReference type="RefSeq" id="WP_290283204.1">
    <property type="nucleotide sequence ID" value="NZ_JAUFQI010000001.1"/>
</dbReference>
<dbReference type="Pfam" id="PF00990">
    <property type="entry name" value="GGDEF"/>
    <property type="match status" value="1"/>
</dbReference>
<dbReference type="SMART" id="SM00091">
    <property type="entry name" value="PAS"/>
    <property type="match status" value="1"/>
</dbReference>
<comment type="caution">
    <text evidence="5">The sequence shown here is derived from an EMBL/GenBank/DDBJ whole genome shotgun (WGS) entry which is preliminary data.</text>
</comment>
<feature type="transmembrane region" description="Helical" evidence="1">
    <location>
        <begin position="107"/>
        <end position="124"/>
    </location>
</feature>
<dbReference type="Gene3D" id="3.30.450.20">
    <property type="entry name" value="PAS domain"/>
    <property type="match status" value="2"/>
</dbReference>
<dbReference type="InterPro" id="IPR035919">
    <property type="entry name" value="EAL_sf"/>
</dbReference>
<dbReference type="Gene3D" id="3.20.20.450">
    <property type="entry name" value="EAL domain"/>
    <property type="match status" value="1"/>
</dbReference>
<dbReference type="InterPro" id="IPR029787">
    <property type="entry name" value="Nucleotide_cyclase"/>
</dbReference>
<dbReference type="CDD" id="cd00130">
    <property type="entry name" value="PAS"/>
    <property type="match status" value="1"/>
</dbReference>
<dbReference type="InterPro" id="IPR000014">
    <property type="entry name" value="PAS"/>
</dbReference>
<keyword evidence="6" id="KW-1185">Reference proteome</keyword>
<dbReference type="InterPro" id="IPR035965">
    <property type="entry name" value="PAS-like_dom_sf"/>
</dbReference>
<dbReference type="PROSITE" id="PS50113">
    <property type="entry name" value="PAC"/>
    <property type="match status" value="1"/>
</dbReference>
<dbReference type="SUPFAM" id="SSF141868">
    <property type="entry name" value="EAL domain-like"/>
    <property type="match status" value="1"/>
</dbReference>
<dbReference type="Pfam" id="PF00563">
    <property type="entry name" value="EAL"/>
    <property type="match status" value="1"/>
</dbReference>
<feature type="transmembrane region" description="Helical" evidence="1">
    <location>
        <begin position="25"/>
        <end position="43"/>
    </location>
</feature>
<dbReference type="EMBL" id="JBHRYN010000011">
    <property type="protein sequence ID" value="MFC3701784.1"/>
    <property type="molecule type" value="Genomic_DNA"/>
</dbReference>
<proteinExistence type="predicted"/>